<keyword evidence="2" id="KW-1185">Reference proteome</keyword>
<sequence length="494" mass="55907">MELSLKKIFPGLAARRIRAETKLYHAEKTYENVVQYHNHGAGNQNAMDYDDEINNSDIDIGESKDTLMARSRDEFMGNAIANGAIKRIRSNVVGIGIKLKSSIDNNILEIEQEKKEEIEKNIENLWRMWTESTECDWGRQSKLSHIQSLAILTSLIDGECFAALSFKLHPGELFGLKVRLLDPASCVNPSDIGDKDIKNGVEKDKNGIITAYHFKKNKDGSETTKIQVHGSKTGRKNLLVLMDKERIGQRRGVPLIAPVLEILHQMRKFTHAELMAATVNSYFAAFIENETQETKSQSPFKSKGGKDITLKSGIVSNLAPGQKIKFPDSNRPNSGFTKFMDTMCVHLGAALELAPEQLLLKFSNNYSASKGALLESWKMLKTRRQWFTDDFMQPIYEEFLDYCVAMDYIDLPGYEDPFKRRAYQKTQWFGQAQGSLDPKKEAQAAEIRIKNNLSTSARESMEINGSDIDDNIEQRGREVKKMKKFGLMKEGGKK</sequence>
<accession>A0ABX9KJA1</accession>
<reference evidence="1 2" key="1">
    <citation type="submission" date="2018-08" db="EMBL/GenBank/DDBJ databases">
        <title>Draft genome sequence of Psychrilyobacter sp. strain SD5 isolated from Black Sea water.</title>
        <authorList>
            <person name="Yadav S."/>
            <person name="Villanueva L."/>
            <person name="Damste J.S.S."/>
        </authorList>
    </citation>
    <scope>NUCLEOTIDE SEQUENCE [LARGE SCALE GENOMIC DNA]</scope>
    <source>
        <strain evidence="1 2">SD5</strain>
    </source>
</reference>
<organism evidence="1 2">
    <name type="scientific">Psychrilyobacter piezotolerans</name>
    <dbReference type="NCBI Taxonomy" id="2293438"/>
    <lineage>
        <taxon>Bacteria</taxon>
        <taxon>Fusobacteriati</taxon>
        <taxon>Fusobacteriota</taxon>
        <taxon>Fusobacteriia</taxon>
        <taxon>Fusobacteriales</taxon>
        <taxon>Fusobacteriaceae</taxon>
        <taxon>Psychrilyobacter</taxon>
    </lineage>
</organism>
<dbReference type="Pfam" id="PF05136">
    <property type="entry name" value="Phage_portal_2"/>
    <property type="match status" value="1"/>
</dbReference>
<proteinExistence type="predicted"/>
<gene>
    <name evidence="1" type="ORF">DYH56_03405</name>
</gene>
<dbReference type="InterPro" id="IPR006429">
    <property type="entry name" value="Phage_lambda_portal"/>
</dbReference>
<dbReference type="EMBL" id="QUAJ01000004">
    <property type="protein sequence ID" value="REI42412.1"/>
    <property type="molecule type" value="Genomic_DNA"/>
</dbReference>
<protein>
    <submittedName>
        <fullName evidence="1">Phage portal protein</fullName>
    </submittedName>
</protein>
<dbReference type="NCBIfam" id="TIGR01539">
    <property type="entry name" value="portal_lambda"/>
    <property type="match status" value="1"/>
</dbReference>
<dbReference type="RefSeq" id="WP_114641453.1">
    <property type="nucleotide sequence ID" value="NZ_JAACIO010000004.1"/>
</dbReference>
<evidence type="ECO:0000313" key="1">
    <source>
        <dbReference type="EMBL" id="REI42412.1"/>
    </source>
</evidence>
<name>A0ABX9KJA1_9FUSO</name>
<evidence type="ECO:0000313" key="2">
    <source>
        <dbReference type="Proteomes" id="UP000263486"/>
    </source>
</evidence>
<comment type="caution">
    <text evidence="1">The sequence shown here is derived from an EMBL/GenBank/DDBJ whole genome shotgun (WGS) entry which is preliminary data.</text>
</comment>
<dbReference type="Proteomes" id="UP000263486">
    <property type="component" value="Unassembled WGS sequence"/>
</dbReference>